<dbReference type="AlphaFoldDB" id="A0AAV5SDB5"/>
<accession>A0AAV5SDB5</accession>
<evidence type="ECO:0000313" key="2">
    <source>
        <dbReference type="EMBL" id="GMS81331.1"/>
    </source>
</evidence>
<evidence type="ECO:0000313" key="3">
    <source>
        <dbReference type="Proteomes" id="UP001432027"/>
    </source>
</evidence>
<evidence type="ECO:0000256" key="1">
    <source>
        <dbReference type="SAM" id="MobiDB-lite"/>
    </source>
</evidence>
<feature type="compositionally biased region" description="Gly residues" evidence="1">
    <location>
        <begin position="123"/>
        <end position="135"/>
    </location>
</feature>
<feature type="region of interest" description="Disordered" evidence="1">
    <location>
        <begin position="116"/>
        <end position="135"/>
    </location>
</feature>
<organism evidence="2 3">
    <name type="scientific">Pristionchus entomophagus</name>
    <dbReference type="NCBI Taxonomy" id="358040"/>
    <lineage>
        <taxon>Eukaryota</taxon>
        <taxon>Metazoa</taxon>
        <taxon>Ecdysozoa</taxon>
        <taxon>Nematoda</taxon>
        <taxon>Chromadorea</taxon>
        <taxon>Rhabditida</taxon>
        <taxon>Rhabditina</taxon>
        <taxon>Diplogasteromorpha</taxon>
        <taxon>Diplogasteroidea</taxon>
        <taxon>Neodiplogasteridae</taxon>
        <taxon>Pristionchus</taxon>
    </lineage>
</organism>
<sequence>MNEVVEGVEGAERGEELAVIGTLEGERFPSDKIGGRIGGMEESMRGGGRGRGRGGSMRGGRINEGMIMRDREDGLSNKEKMDLMMNNVFKGNAPLVPTPMSSSLSDMGRIGRMVKRGLDEQGMSGGRRGGGAARE</sequence>
<feature type="compositionally biased region" description="Gly residues" evidence="1">
    <location>
        <begin position="45"/>
        <end position="58"/>
    </location>
</feature>
<reference evidence="2" key="1">
    <citation type="submission" date="2023-10" db="EMBL/GenBank/DDBJ databases">
        <title>Genome assembly of Pristionchus species.</title>
        <authorList>
            <person name="Yoshida K."/>
            <person name="Sommer R.J."/>
        </authorList>
    </citation>
    <scope>NUCLEOTIDE SEQUENCE</scope>
    <source>
        <strain evidence="2">RS0144</strain>
    </source>
</reference>
<dbReference type="EMBL" id="BTSX01000001">
    <property type="protein sequence ID" value="GMS81331.1"/>
    <property type="molecule type" value="Genomic_DNA"/>
</dbReference>
<name>A0AAV5SDB5_9BILA</name>
<keyword evidence="3" id="KW-1185">Reference proteome</keyword>
<feature type="region of interest" description="Disordered" evidence="1">
    <location>
        <begin position="30"/>
        <end position="72"/>
    </location>
</feature>
<gene>
    <name evidence="2" type="ORF">PENTCL1PPCAC_3506</name>
</gene>
<comment type="caution">
    <text evidence="2">The sequence shown here is derived from an EMBL/GenBank/DDBJ whole genome shotgun (WGS) entry which is preliminary data.</text>
</comment>
<dbReference type="Proteomes" id="UP001432027">
    <property type="component" value="Unassembled WGS sequence"/>
</dbReference>
<protein>
    <submittedName>
        <fullName evidence="2">Uncharacterized protein</fullName>
    </submittedName>
</protein>
<proteinExistence type="predicted"/>